<gene>
    <name evidence="8" type="primary">surf1</name>
    <name evidence="8" type="ORF">GILLIAM_02228</name>
    <name evidence="7" type="ORF">OTSGILL_0741</name>
</gene>
<keyword evidence="4 6" id="KW-1133">Transmembrane helix</keyword>
<dbReference type="EMBL" id="LANO01000007">
    <property type="protein sequence ID" value="KJV53462.1"/>
    <property type="molecule type" value="Genomic_DNA"/>
</dbReference>
<evidence type="ECO:0000256" key="4">
    <source>
        <dbReference type="ARBA" id="ARBA00022989"/>
    </source>
</evidence>
<dbReference type="Pfam" id="PF02104">
    <property type="entry name" value="SURF1"/>
    <property type="match status" value="1"/>
</dbReference>
<dbReference type="RefSeq" id="WP_047220384.1">
    <property type="nucleotide sequence ID" value="NZ_LS398551.1"/>
</dbReference>
<dbReference type="AlphaFoldDB" id="A0A0F3MD93"/>
<protein>
    <recommendedName>
        <fullName evidence="6">SURF1-like protein</fullName>
    </recommendedName>
</protein>
<dbReference type="PROSITE" id="PS50895">
    <property type="entry name" value="SURF1"/>
    <property type="match status" value="1"/>
</dbReference>
<evidence type="ECO:0000256" key="3">
    <source>
        <dbReference type="ARBA" id="ARBA00022692"/>
    </source>
</evidence>
<reference evidence="8" key="3">
    <citation type="submission" date="2018-03" db="EMBL/GenBank/DDBJ databases">
        <authorList>
            <person name="Keele B.F."/>
        </authorList>
    </citation>
    <scope>NUCLEOTIDE SEQUENCE [LARGE SCALE GENOMIC DNA]</scope>
    <source>
        <strain evidence="8">Gilliam</strain>
    </source>
</reference>
<keyword evidence="10" id="KW-1185">Reference proteome</keyword>
<dbReference type="InterPro" id="IPR002994">
    <property type="entry name" value="Surf1/Shy1"/>
</dbReference>
<dbReference type="GO" id="GO:0005886">
    <property type="term" value="C:plasma membrane"/>
    <property type="evidence" value="ECO:0007669"/>
    <property type="project" value="UniProtKB-SubCell"/>
</dbReference>
<comment type="similarity">
    <text evidence="2 6">Belongs to the SURF1 family.</text>
</comment>
<evidence type="ECO:0000256" key="2">
    <source>
        <dbReference type="ARBA" id="ARBA00007165"/>
    </source>
</evidence>
<keyword evidence="6" id="KW-1003">Cell membrane</keyword>
<feature type="transmembrane region" description="Helical" evidence="6">
    <location>
        <begin position="211"/>
        <end position="230"/>
    </location>
</feature>
<reference evidence="7 9" key="1">
    <citation type="submission" date="2015-02" db="EMBL/GenBank/DDBJ databases">
        <title>Genome Sequencing of Rickettsiales.</title>
        <authorList>
            <person name="Daugherty S.C."/>
            <person name="Su Q."/>
            <person name="Abolude K."/>
            <person name="Beier-Sexton M."/>
            <person name="Carlyon J.A."/>
            <person name="Carter R."/>
            <person name="Day N.P."/>
            <person name="Dumler S.J."/>
            <person name="Dyachenko V."/>
            <person name="Godinez A."/>
            <person name="Kurtti T.J."/>
            <person name="Lichay M."/>
            <person name="Mullins K.E."/>
            <person name="Ott S."/>
            <person name="Pappas-Brown V."/>
            <person name="Paris D.H."/>
            <person name="Patel P."/>
            <person name="Richards A.L."/>
            <person name="Sadzewicz L."/>
            <person name="Sears K."/>
            <person name="Seidman D."/>
            <person name="Sengamalay N."/>
            <person name="Stenos J."/>
            <person name="Tallon L.J."/>
            <person name="Vincent G."/>
            <person name="Fraser C.M."/>
            <person name="Munderloh U."/>
            <person name="Dunning-Hotopp J.C."/>
        </authorList>
    </citation>
    <scope>NUCLEOTIDE SEQUENCE [LARGE SCALE GENOMIC DNA]</scope>
    <source>
        <strain evidence="7 9">Gilliam</strain>
    </source>
</reference>
<dbReference type="PANTHER" id="PTHR23427">
    <property type="entry name" value="SURFEIT LOCUS PROTEIN"/>
    <property type="match status" value="1"/>
</dbReference>
<dbReference type="InterPro" id="IPR045214">
    <property type="entry name" value="Surf1/Surf4"/>
</dbReference>
<evidence type="ECO:0000256" key="5">
    <source>
        <dbReference type="ARBA" id="ARBA00023136"/>
    </source>
</evidence>
<keyword evidence="3 6" id="KW-0812">Transmembrane</keyword>
<dbReference type="Proteomes" id="UP000244959">
    <property type="component" value="Chromosome I"/>
</dbReference>
<organism evidence="7 9">
    <name type="scientific">Orientia tsutsugamushi str. Gilliam</name>
    <dbReference type="NCBI Taxonomy" id="1359184"/>
    <lineage>
        <taxon>Bacteria</taxon>
        <taxon>Pseudomonadati</taxon>
        <taxon>Pseudomonadota</taxon>
        <taxon>Alphaproteobacteria</taxon>
        <taxon>Rickettsiales</taxon>
        <taxon>Rickettsiaceae</taxon>
        <taxon>Rickettsieae</taxon>
        <taxon>Orientia</taxon>
    </lineage>
</organism>
<proteinExistence type="inferred from homology"/>
<name>A0A0F3MD93_ORITS</name>
<feature type="transmembrane region" description="Helical" evidence="6">
    <location>
        <begin position="6"/>
        <end position="28"/>
    </location>
</feature>
<evidence type="ECO:0000313" key="8">
    <source>
        <dbReference type="EMBL" id="SPR11120.1"/>
    </source>
</evidence>
<evidence type="ECO:0000313" key="9">
    <source>
        <dbReference type="Proteomes" id="UP000033769"/>
    </source>
</evidence>
<dbReference type="PATRIC" id="fig|1359184.3.peg.3026"/>
<keyword evidence="5 6" id="KW-0472">Membrane</keyword>
<comment type="subcellular location">
    <subcellularLocation>
        <location evidence="6">Cell membrane</location>
        <topology evidence="6">Multi-pass membrane protein</topology>
    </subcellularLocation>
    <subcellularLocation>
        <location evidence="1">Membrane</location>
    </subcellularLocation>
</comment>
<evidence type="ECO:0000256" key="1">
    <source>
        <dbReference type="ARBA" id="ARBA00004370"/>
    </source>
</evidence>
<evidence type="ECO:0000313" key="10">
    <source>
        <dbReference type="Proteomes" id="UP000244959"/>
    </source>
</evidence>
<reference evidence="10" key="2">
    <citation type="submission" date="2018-03" db="EMBL/GenBank/DDBJ databases">
        <authorList>
            <person name="Batty M. E."/>
            <person name="Batty M E."/>
        </authorList>
    </citation>
    <scope>NUCLEOTIDE SEQUENCE [LARGE SCALE GENOMIC DNA]</scope>
    <source>
        <strain evidence="10">Gilliam</strain>
    </source>
</reference>
<dbReference type="EMBL" id="LS398551">
    <property type="protein sequence ID" value="SPR11120.1"/>
    <property type="molecule type" value="Genomic_DNA"/>
</dbReference>
<dbReference type="CDD" id="cd06662">
    <property type="entry name" value="SURF1"/>
    <property type="match status" value="1"/>
</dbReference>
<dbReference type="Proteomes" id="UP000033769">
    <property type="component" value="Unassembled WGS sequence"/>
</dbReference>
<evidence type="ECO:0000313" key="7">
    <source>
        <dbReference type="EMBL" id="KJV53462.1"/>
    </source>
</evidence>
<evidence type="ECO:0000256" key="6">
    <source>
        <dbReference type="RuleBase" id="RU363076"/>
    </source>
</evidence>
<dbReference type="PANTHER" id="PTHR23427:SF2">
    <property type="entry name" value="SURFEIT LOCUS PROTEIN 1"/>
    <property type="match status" value="1"/>
</dbReference>
<sequence>MVIKRLIPAIFTAIVVVSFCALGVWQIYRLNVKKELLSKVVNNKDSIPINLNKVFNLSSRHLLFSRAVIKGQFLAGKNLFLYGRYKEKYTLASPLLTNEGNVIMVVRGAIAEKSKDDFLKNASTNQDKQPSVEIEGIVLELEKQGALLPSNNLKSNVWLTLDKDDVIKHIGQQYANKISNFYLLQTNASQVDSTIIPLQTNVIDKVQNNHLQYALVWFCLAIIVSVMYYIRFHANIYDDL</sequence>
<accession>A0A0F3MD93</accession>